<evidence type="ECO:0000259" key="11">
    <source>
        <dbReference type="SMART" id="SM00919"/>
    </source>
</evidence>
<dbReference type="GO" id="GO:0016746">
    <property type="term" value="F:acyltransferase activity"/>
    <property type="evidence" value="ECO:0007669"/>
    <property type="project" value="InterPro"/>
</dbReference>
<name>G2J7Y1_9BURK</name>
<dbReference type="STRING" id="1070319.CAGGBEG34_190045"/>
<evidence type="ECO:0000256" key="10">
    <source>
        <dbReference type="PIRSR" id="PIRSR036684-3"/>
    </source>
</evidence>
<dbReference type="GO" id="GO:0051287">
    <property type="term" value="F:NAD binding"/>
    <property type="evidence" value="ECO:0007669"/>
    <property type="project" value="InterPro"/>
</dbReference>
<feature type="binding site" evidence="10">
    <location>
        <position position="301"/>
    </location>
    <ligand>
        <name>a divalent metal cation</name>
        <dbReference type="ChEBI" id="CHEBI:60240"/>
    </ligand>
</feature>
<dbReference type="Gene3D" id="3.40.50.10750">
    <property type="entry name" value="Isocitrate/Isopropylmalate dehydrogenase-like"/>
    <property type="match status" value="1"/>
</dbReference>
<dbReference type="GO" id="GO:0006108">
    <property type="term" value="P:malate metabolic process"/>
    <property type="evidence" value="ECO:0007669"/>
    <property type="project" value="InterPro"/>
</dbReference>
<comment type="similarity">
    <text evidence="3">In the N-terminal section; belongs to the malic enzymes family.</text>
</comment>
<comment type="cofactor">
    <cofactor evidence="2">
        <name>Mg(2+)</name>
        <dbReference type="ChEBI" id="CHEBI:18420"/>
    </cofactor>
</comment>
<dbReference type="GO" id="GO:0004473">
    <property type="term" value="F:malate dehydrogenase (decarboxylating) (NADP+) activity"/>
    <property type="evidence" value="ECO:0007669"/>
    <property type="project" value="UniProtKB-EC"/>
</dbReference>
<evidence type="ECO:0000256" key="4">
    <source>
        <dbReference type="ARBA" id="ARBA00008756"/>
    </source>
</evidence>
<dbReference type="SUPFAM" id="SSF51735">
    <property type="entry name" value="NAD(P)-binding Rossmann-fold domains"/>
    <property type="match status" value="1"/>
</dbReference>
<dbReference type="OrthoDB" id="9805787at2"/>
<dbReference type="eggNOG" id="COG0280">
    <property type="taxonomic scope" value="Bacteria"/>
</dbReference>
<feature type="binding site" evidence="10">
    <location>
        <begin position="90"/>
        <end position="97"/>
    </location>
    <ligand>
        <name>NADP(+)</name>
        <dbReference type="ChEBI" id="CHEBI:58349"/>
    </ligand>
</feature>
<evidence type="ECO:0000256" key="7">
    <source>
        <dbReference type="ARBA" id="ARBA00023268"/>
    </source>
</evidence>
<dbReference type="InterPro" id="IPR002505">
    <property type="entry name" value="PTA_PTB"/>
</dbReference>
<proteinExistence type="inferred from homology"/>
<dbReference type="eggNOG" id="COG0281">
    <property type="taxonomic scope" value="Bacteria"/>
</dbReference>
<evidence type="ECO:0000256" key="9">
    <source>
        <dbReference type="PIRSR" id="PIRSR036684-2"/>
    </source>
</evidence>
<evidence type="ECO:0000259" key="12">
    <source>
        <dbReference type="SMART" id="SM01274"/>
    </source>
</evidence>
<dbReference type="InterPro" id="IPR051674">
    <property type="entry name" value="Malate_Decarboxylase"/>
</dbReference>
<reference evidence="13 14" key="1">
    <citation type="submission" date="2011-08" db="EMBL/GenBank/DDBJ databases">
        <title>The genome of the obligate endobacterium of an arbuscular mycorrhizal fungus reveals an interphylum network of nutritional interactions.</title>
        <authorList>
            <person name="Ghignone S."/>
            <person name="Salvioli A."/>
            <person name="Anca I."/>
            <person name="Lumini E."/>
            <person name="Ortu G."/>
            <person name="Petiti L."/>
            <person name="Cruveiller S."/>
            <person name="Bianciotto V."/>
            <person name="Piffanelli P."/>
            <person name="Lanfranco L."/>
            <person name="Bonfante P."/>
        </authorList>
    </citation>
    <scope>NUCLEOTIDE SEQUENCE [LARGE SCALE GENOMIC DNA]</scope>
    <source>
        <strain evidence="13 14">BEG34</strain>
    </source>
</reference>
<evidence type="ECO:0000313" key="13">
    <source>
        <dbReference type="EMBL" id="CCD28878.1"/>
    </source>
</evidence>
<comment type="similarity">
    <text evidence="4">In the C-terminal section; belongs to the phosphate acetyltransferase and butyryltransferase family.</text>
</comment>
<dbReference type="PIRSF" id="PIRSF036684">
    <property type="entry name" value="ME_PTA"/>
    <property type="match status" value="1"/>
</dbReference>
<dbReference type="GO" id="GO:0046872">
    <property type="term" value="F:metal ion binding"/>
    <property type="evidence" value="ECO:0007669"/>
    <property type="project" value="UniProtKB-KW"/>
</dbReference>
<keyword evidence="14" id="KW-1185">Reference proteome</keyword>
<feature type="binding site" evidence="10">
    <location>
        <position position="176"/>
    </location>
    <ligand>
        <name>a divalent metal cation</name>
        <dbReference type="ChEBI" id="CHEBI:60240"/>
    </ligand>
</feature>
<comment type="cofactor">
    <cofactor evidence="1">
        <name>Mn(2+)</name>
        <dbReference type="ChEBI" id="CHEBI:29035"/>
    </cofactor>
</comment>
<feature type="binding site" evidence="9">
    <location>
        <position position="150"/>
    </location>
    <ligand>
        <name>a divalent metal cation</name>
        <dbReference type="ChEBI" id="CHEBI:60240"/>
    </ligand>
</feature>
<protein>
    <submittedName>
        <fullName evidence="13">NADP-dependent malic enzyme (Nadp-me)</fullName>
        <ecNumber evidence="13">1.1.1.40</ecNumber>
    </submittedName>
</protein>
<dbReference type="InterPro" id="IPR036291">
    <property type="entry name" value="NAD(P)-bd_dom_sf"/>
</dbReference>
<feature type="binding site" evidence="9">
    <location>
        <position position="151"/>
    </location>
    <ligand>
        <name>a divalent metal cation</name>
        <dbReference type="ChEBI" id="CHEBI:60240"/>
    </ligand>
</feature>
<organism evidence="13 14">
    <name type="scientific">Candidatus Glomeribacter gigasporarum BEG34</name>
    <dbReference type="NCBI Taxonomy" id="1070319"/>
    <lineage>
        <taxon>Bacteria</taxon>
        <taxon>Pseudomonadati</taxon>
        <taxon>Pseudomonadota</taxon>
        <taxon>Betaproteobacteria</taxon>
        <taxon>Burkholderiales</taxon>
        <taxon>Burkholderiaceae</taxon>
        <taxon>Candidatus Glomeribacter</taxon>
    </lineage>
</organism>
<dbReference type="SUPFAM" id="SSF53223">
    <property type="entry name" value="Aminoacid dehydrogenase-like, N-terminal domain"/>
    <property type="match status" value="1"/>
</dbReference>
<dbReference type="Pfam" id="PF03949">
    <property type="entry name" value="Malic_M"/>
    <property type="match status" value="1"/>
</dbReference>
<keyword evidence="7" id="KW-0511">Multifunctional enzyme</keyword>
<dbReference type="EMBL" id="CAFB01000035">
    <property type="protein sequence ID" value="CCD28878.1"/>
    <property type="molecule type" value="Genomic_DNA"/>
</dbReference>
<evidence type="ECO:0000256" key="5">
    <source>
        <dbReference type="ARBA" id="ARBA00022723"/>
    </source>
</evidence>
<dbReference type="Pfam" id="PF01515">
    <property type="entry name" value="PTA_PTB"/>
    <property type="match status" value="1"/>
</dbReference>
<dbReference type="InterPro" id="IPR042113">
    <property type="entry name" value="P_AcTrfase_dom1"/>
</dbReference>
<keyword evidence="5 9" id="KW-0479">Metal-binding</keyword>
<dbReference type="InterPro" id="IPR045213">
    <property type="entry name" value="Malic_NAD-bd_bact_type"/>
</dbReference>
<dbReference type="Gene3D" id="3.40.50.10380">
    <property type="entry name" value="Malic enzyme, N-terminal domain"/>
    <property type="match status" value="1"/>
</dbReference>
<dbReference type="InterPro" id="IPR012188">
    <property type="entry name" value="ME_PTA"/>
</dbReference>
<dbReference type="CDD" id="cd05311">
    <property type="entry name" value="NAD_bind_2_malic_enz"/>
    <property type="match status" value="1"/>
</dbReference>
<dbReference type="Pfam" id="PF00390">
    <property type="entry name" value="malic"/>
    <property type="match status" value="1"/>
</dbReference>
<evidence type="ECO:0000256" key="1">
    <source>
        <dbReference type="ARBA" id="ARBA00001936"/>
    </source>
</evidence>
<evidence type="ECO:0000256" key="6">
    <source>
        <dbReference type="ARBA" id="ARBA00023002"/>
    </source>
</evidence>
<evidence type="ECO:0000313" key="14">
    <source>
        <dbReference type="Proteomes" id="UP000054051"/>
    </source>
</evidence>
<dbReference type="EC" id="1.1.1.40" evidence="13"/>
<dbReference type="Proteomes" id="UP000054051">
    <property type="component" value="Unassembled WGS sequence"/>
</dbReference>
<feature type="domain" description="Malic enzyme NAD-binding" evidence="11">
    <location>
        <begin position="177"/>
        <end position="414"/>
    </location>
</feature>
<dbReference type="FunFam" id="3.40.50.10380:FF:000003">
    <property type="entry name" value="NADP-dependent malic enzyme"/>
    <property type="match status" value="1"/>
</dbReference>
<dbReference type="SMART" id="SM01274">
    <property type="entry name" value="malic"/>
    <property type="match status" value="1"/>
</dbReference>
<dbReference type="PANTHER" id="PTHR43237">
    <property type="entry name" value="NADP-DEPENDENT MALIC ENZYME"/>
    <property type="match status" value="1"/>
</dbReference>
<dbReference type="InterPro" id="IPR042112">
    <property type="entry name" value="P_AcTrfase_dom2"/>
</dbReference>
<evidence type="ECO:0000256" key="2">
    <source>
        <dbReference type="ARBA" id="ARBA00001946"/>
    </source>
</evidence>
<keyword evidence="6 13" id="KW-0560">Oxidoreductase</keyword>
<dbReference type="PROSITE" id="PS00331">
    <property type="entry name" value="MALIC_ENZYMES"/>
    <property type="match status" value="1"/>
</dbReference>
<dbReference type="InterPro" id="IPR012301">
    <property type="entry name" value="Malic_N_dom"/>
</dbReference>
<sequence length="793" mass="85960">MSISTDSKKPSSAEPADHLRRSALDYHEFPTPGKITVTPTKPLLNQRDLALAYTPGVAAACEAIKTDPLAAARFTARGNLVAVLTNGTAVLGLGDIGPLASKPVMEGKAVLFKKFAGIDVFDIEVNEQKPSKLVEVIAALEPTFGGINLEDIKAPECFIVERECRKRMKIPVFHDDQHGTAIVVAAAILNGLKVVGKTLDTVKLATSGAGAAALACLDLLVDLGLRPEHIWMTDLAGVVYQGRAELMDVYKARFAQQTSARTLDEVIEGADIFLGLSAGRVLKPTQVQRMAPQPLIFALANPTPEILPEHALEARPDAVLATGRTDYPNQVNNVLCFPFIFRGALDAGATTITRSMEIAAVHALAELAQQEQSDVVASAYGVQDISFGPQYLIPKPFDPRLIVWIAPAVAQAAMDCGVATRPIEDMEAYRQQLQQFVYQSGTMMKPIFAVARNAPSEHKRIVFGEGEEERVLRAVQIIVDEKIARPVLIGRPAVIEQRIARYGLRLSPERDFTIVNPEHDARYRDYWQTYYHMMARQGITKQLAKLEMRRRTTLIGAMLLKKGEADGMICGMISTTHRHLHFIHQVIGRRAGCPVYAAMNGLILPGRQVFLVDTHVNIDPTPEQLAEITRMAAAEMRRFGIEPKVALLSHSSFGSSAAPCAQKMREVLAIVRARAPELAIDGEMQGDCALDAGLRQETVPDCAFDEAANLLVFPNIDAANIAYNLLKSAAGNNISIGPILLGAARPVHILTTAATVRRIVNMTALVVADAVAARAFFGASAPCASAQRRSASH</sequence>
<dbReference type="NCBIfam" id="NF009501">
    <property type="entry name" value="PRK12861.1"/>
    <property type="match status" value="1"/>
</dbReference>
<dbReference type="AlphaFoldDB" id="G2J7Y1"/>
<keyword evidence="10" id="KW-0521">NADP</keyword>
<gene>
    <name evidence="13" type="ORF">CAGGBEG34_190045</name>
</gene>
<feature type="active site" description="Proton acceptor" evidence="8">
    <location>
        <position position="108"/>
    </location>
</feature>
<dbReference type="SMART" id="SM00919">
    <property type="entry name" value="Malic_M"/>
    <property type="match status" value="1"/>
</dbReference>
<dbReference type="InterPro" id="IPR046346">
    <property type="entry name" value="Aminoacid_DH-like_N_sf"/>
</dbReference>
<dbReference type="SUPFAM" id="SSF53659">
    <property type="entry name" value="Isocitrate/Isopropylmalate dehydrogenase-like"/>
    <property type="match status" value="1"/>
</dbReference>
<accession>G2J7Y1</accession>
<comment type="caution">
    <text evidence="13">The sequence shown here is derived from an EMBL/GenBank/DDBJ whole genome shotgun (WGS) entry which is preliminary data.</text>
</comment>
<dbReference type="InterPro" id="IPR012302">
    <property type="entry name" value="Malic_NAD-bd"/>
</dbReference>
<dbReference type="Gene3D" id="3.40.50.720">
    <property type="entry name" value="NAD(P)-binding Rossmann-like Domain"/>
    <property type="match status" value="1"/>
</dbReference>
<dbReference type="InterPro" id="IPR037062">
    <property type="entry name" value="Malic_N_dom_sf"/>
</dbReference>
<feature type="domain" description="Malic enzyme N-terminal" evidence="12">
    <location>
        <begin position="32"/>
        <end position="165"/>
    </location>
</feature>
<dbReference type="InterPro" id="IPR015884">
    <property type="entry name" value="Malic_enzyme_CS"/>
</dbReference>
<dbReference type="FunFam" id="3.40.50.720:FF:000095">
    <property type="entry name" value="NADP-dependent malic enzyme"/>
    <property type="match status" value="1"/>
</dbReference>
<dbReference type="PANTHER" id="PTHR43237:SF4">
    <property type="entry name" value="NADP-DEPENDENT MALIC ENZYME"/>
    <property type="match status" value="1"/>
</dbReference>
<evidence type="ECO:0000256" key="8">
    <source>
        <dbReference type="PIRSR" id="PIRSR036684-1"/>
    </source>
</evidence>
<evidence type="ECO:0000256" key="3">
    <source>
        <dbReference type="ARBA" id="ARBA00007686"/>
    </source>
</evidence>
<dbReference type="Gene3D" id="3.40.50.10950">
    <property type="match status" value="1"/>
</dbReference>